<dbReference type="AlphaFoldDB" id="I4ZBE9"/>
<reference evidence="1 2" key="1">
    <citation type="submission" date="2012-02" db="EMBL/GenBank/DDBJ databases">
        <title>Improved High-Quality Draft genome of Prevotella bivia DSM 20514.</title>
        <authorList>
            <consortium name="US DOE Joint Genome Institute (JGI-PGF)"/>
            <person name="Lucas S."/>
            <person name="Copeland A."/>
            <person name="Lapidus A."/>
            <person name="Bruce D."/>
            <person name="Goodwin L."/>
            <person name="Pitluck S."/>
            <person name="Peters L."/>
            <person name="Mikhailova N."/>
            <person name="Munk A.C.C."/>
            <person name="Kyrpides N."/>
            <person name="Mavromatis K."/>
            <person name="Detter J.C."/>
            <person name="Han C."/>
            <person name="Land M."/>
            <person name="Hauser L."/>
            <person name="Markowitz V."/>
            <person name="Cheng J.-F."/>
            <person name="Hugenholtz P."/>
            <person name="Woyke T."/>
            <person name="Wu D."/>
            <person name="Gronow S."/>
            <person name="Wellnitz S."/>
            <person name="Brambilla E."/>
            <person name="Klenk H.-P."/>
            <person name="Eisen J.A."/>
        </authorList>
    </citation>
    <scope>NUCLEOTIDE SEQUENCE [LARGE SCALE GENOMIC DNA]</scope>
    <source>
        <strain evidence="1 2">DSM 20514</strain>
    </source>
</reference>
<dbReference type="EMBL" id="JH660659">
    <property type="protein sequence ID" value="EIM33541.1"/>
    <property type="molecule type" value="Genomic_DNA"/>
</dbReference>
<accession>I4ZBE9</accession>
<name>I4ZBE9_9BACT</name>
<proteinExistence type="predicted"/>
<gene>
    <name evidence="1" type="ORF">PrebiDRAFT_1862</name>
</gene>
<evidence type="ECO:0000313" key="1">
    <source>
        <dbReference type="EMBL" id="EIM33541.1"/>
    </source>
</evidence>
<dbReference type="HOGENOM" id="CLU_3366496_0_0_10"/>
<evidence type="ECO:0000313" key="2">
    <source>
        <dbReference type="Proteomes" id="UP000002786"/>
    </source>
</evidence>
<dbReference type="Proteomes" id="UP000002786">
    <property type="component" value="Unassembled WGS sequence"/>
</dbReference>
<organism evidence="1 2">
    <name type="scientific">Prevotella bivia DSM 20514</name>
    <dbReference type="NCBI Taxonomy" id="868129"/>
    <lineage>
        <taxon>Bacteria</taxon>
        <taxon>Pseudomonadati</taxon>
        <taxon>Bacteroidota</taxon>
        <taxon>Bacteroidia</taxon>
        <taxon>Bacteroidales</taxon>
        <taxon>Prevotellaceae</taxon>
        <taxon>Prevotella</taxon>
    </lineage>
</organism>
<protein>
    <submittedName>
        <fullName evidence="1">Uncharacterized protein</fullName>
    </submittedName>
</protein>
<sequence>MFVMDVMDEVVIQLDNNTSDQLDKGTISLLFSKYR</sequence>
<keyword evidence="2" id="KW-1185">Reference proteome</keyword>